<evidence type="ECO:0000313" key="2">
    <source>
        <dbReference type="EMBL" id="PTX49809.1"/>
    </source>
</evidence>
<keyword evidence="1" id="KW-0812">Transmembrane</keyword>
<dbReference type="OrthoDB" id="2986953at2"/>
<evidence type="ECO:0000313" key="3">
    <source>
        <dbReference type="Proteomes" id="UP000244240"/>
    </source>
</evidence>
<name>A0A2T6B154_9BACL</name>
<protein>
    <submittedName>
        <fullName evidence="2">Uncharacterized protein</fullName>
    </submittedName>
</protein>
<accession>A0A2T6B154</accession>
<dbReference type="Proteomes" id="UP000244240">
    <property type="component" value="Unassembled WGS sequence"/>
</dbReference>
<organism evidence="2 3">
    <name type="scientific">Melghirimyces profundicolus</name>
    <dbReference type="NCBI Taxonomy" id="1242148"/>
    <lineage>
        <taxon>Bacteria</taxon>
        <taxon>Bacillati</taxon>
        <taxon>Bacillota</taxon>
        <taxon>Bacilli</taxon>
        <taxon>Bacillales</taxon>
        <taxon>Thermoactinomycetaceae</taxon>
        <taxon>Melghirimyces</taxon>
    </lineage>
</organism>
<comment type="caution">
    <text evidence="2">The sequence shown here is derived from an EMBL/GenBank/DDBJ whole genome shotgun (WGS) entry which is preliminary data.</text>
</comment>
<evidence type="ECO:0000256" key="1">
    <source>
        <dbReference type="SAM" id="Phobius"/>
    </source>
</evidence>
<gene>
    <name evidence="2" type="ORF">C8P63_1394</name>
</gene>
<keyword evidence="1" id="KW-1133">Transmembrane helix</keyword>
<dbReference type="EMBL" id="QBKR01000039">
    <property type="protein sequence ID" value="PTX49809.1"/>
    <property type="molecule type" value="Genomic_DNA"/>
</dbReference>
<sequence>MFRGKNIHHRKLLVLVAVIVFGAITAGWWMTEESKHPPEAEKPNQEITKNDYKLALKPTLFWEGEGPSLHLEALLVHGEKASGNWTFEVNGNKQVFKKEEIEKRRKDGYSRIGSFSAYRYSTFYRHDLKDKPKTGQTYHIRVQFQGEVDGERVDLTTEDRVTVPGMSLRMNCKANTLTAELTHAKDALGNWNVTTYPLNPPEWDEGESEVQRKSGLKKGIRHTVKLEPGFDVNVKMQGKIDGIPLVVQANTQYKDCPSQNPVKVTQTRLKEPIRHLRYRLSETGSGVQVTAWMNTDHSVEGMWILGFNGKENVRNVFHTFSKKKITTVIPTETPGHYKVAISFVGMTPNGRIINESTVGDIRIDP</sequence>
<dbReference type="AlphaFoldDB" id="A0A2T6B154"/>
<keyword evidence="1" id="KW-0472">Membrane</keyword>
<proteinExistence type="predicted"/>
<dbReference type="RefSeq" id="WP_108026391.1">
    <property type="nucleotide sequence ID" value="NZ_QBKR01000039.1"/>
</dbReference>
<reference evidence="2 3" key="1">
    <citation type="submission" date="2018-04" db="EMBL/GenBank/DDBJ databases">
        <title>Genomic Encyclopedia of Archaeal and Bacterial Type Strains, Phase II (KMG-II): from individual species to whole genera.</title>
        <authorList>
            <person name="Goeker M."/>
        </authorList>
    </citation>
    <scope>NUCLEOTIDE SEQUENCE [LARGE SCALE GENOMIC DNA]</scope>
    <source>
        <strain evidence="2 3">DSM 45787</strain>
    </source>
</reference>
<keyword evidence="3" id="KW-1185">Reference proteome</keyword>
<feature type="transmembrane region" description="Helical" evidence="1">
    <location>
        <begin position="12"/>
        <end position="30"/>
    </location>
</feature>